<dbReference type="AlphaFoldDB" id="A0A7M5VCY2"/>
<reference evidence="2" key="1">
    <citation type="submission" date="2021-01" db="UniProtKB">
        <authorList>
            <consortium name="EnsemblMetazoa"/>
        </authorList>
    </citation>
    <scope>IDENTIFICATION</scope>
</reference>
<dbReference type="InterPro" id="IPR053164">
    <property type="entry name" value="IS1016-like_transposase"/>
</dbReference>
<proteinExistence type="predicted"/>
<organism evidence="2 3">
    <name type="scientific">Clytia hemisphaerica</name>
    <dbReference type="NCBI Taxonomy" id="252671"/>
    <lineage>
        <taxon>Eukaryota</taxon>
        <taxon>Metazoa</taxon>
        <taxon>Cnidaria</taxon>
        <taxon>Hydrozoa</taxon>
        <taxon>Hydroidolina</taxon>
        <taxon>Leptothecata</taxon>
        <taxon>Obeliida</taxon>
        <taxon>Clytiidae</taxon>
        <taxon>Clytia</taxon>
    </lineage>
</organism>
<dbReference type="SMART" id="SM01126">
    <property type="entry name" value="DDE_Tnp_IS1595"/>
    <property type="match status" value="1"/>
</dbReference>
<dbReference type="Pfam" id="PF12762">
    <property type="entry name" value="DDE_Tnp_IS1595"/>
    <property type="match status" value="1"/>
</dbReference>
<sequence length="117" mass="13886">VPVEKRDRNTLLPIIQRFIKPGTTIISDYWKAYDILSQKDYKHLKVNHSIEFVNESGDHTNKIEGHWRHAKVHLPAFGAKKYLFSSHLAEFMWRYQYKDENLFLQFIKDASTVYDGT</sequence>
<keyword evidence="3" id="KW-1185">Reference proteome</keyword>
<dbReference type="Proteomes" id="UP000594262">
    <property type="component" value="Unplaced"/>
</dbReference>
<dbReference type="PANTHER" id="PTHR47163">
    <property type="entry name" value="DDE_TNP_IS1595 DOMAIN-CONTAINING PROTEIN"/>
    <property type="match status" value="1"/>
</dbReference>
<dbReference type="PANTHER" id="PTHR47163:SF2">
    <property type="entry name" value="SI:DKEY-17M8.2"/>
    <property type="match status" value="1"/>
</dbReference>
<dbReference type="EnsemblMetazoa" id="CLYHEMT008251.1">
    <property type="protein sequence ID" value="CLYHEMP008251.1"/>
    <property type="gene ID" value="CLYHEMG008251"/>
</dbReference>
<protein>
    <recommendedName>
        <fullName evidence="1">ISXO2-like transposase domain-containing protein</fullName>
    </recommendedName>
</protein>
<evidence type="ECO:0000313" key="3">
    <source>
        <dbReference type="Proteomes" id="UP000594262"/>
    </source>
</evidence>
<name>A0A7M5VCY2_9CNID</name>
<evidence type="ECO:0000313" key="2">
    <source>
        <dbReference type="EnsemblMetazoa" id="CLYHEMP008251.1"/>
    </source>
</evidence>
<accession>A0A7M5VCY2</accession>
<dbReference type="OrthoDB" id="10067637at2759"/>
<feature type="domain" description="ISXO2-like transposase" evidence="1">
    <location>
        <begin position="1"/>
        <end position="96"/>
    </location>
</feature>
<dbReference type="InterPro" id="IPR024445">
    <property type="entry name" value="Tnp_ISXO2-like"/>
</dbReference>
<evidence type="ECO:0000259" key="1">
    <source>
        <dbReference type="SMART" id="SM01126"/>
    </source>
</evidence>